<evidence type="ECO:0000256" key="5">
    <source>
        <dbReference type="HAMAP-Rule" id="MF_00978"/>
    </source>
</evidence>
<dbReference type="GO" id="GO:0004077">
    <property type="term" value="F:biotin--[biotin carboxyl-carrier protein] ligase activity"/>
    <property type="evidence" value="ECO:0007669"/>
    <property type="project" value="UniProtKB-UniRule"/>
</dbReference>
<dbReference type="GO" id="GO:0009249">
    <property type="term" value="P:protein lipoylation"/>
    <property type="evidence" value="ECO:0007669"/>
    <property type="project" value="UniProtKB-ARBA"/>
</dbReference>
<keyword evidence="2 5" id="KW-0547">Nucleotide-binding</keyword>
<evidence type="ECO:0000313" key="7">
    <source>
        <dbReference type="EMBL" id="SPF36346.1"/>
    </source>
</evidence>
<dbReference type="Pfam" id="PF08279">
    <property type="entry name" value="HTH_11"/>
    <property type="match status" value="1"/>
</dbReference>
<name>A0A2U3K9N1_9FIRM</name>
<dbReference type="AlphaFoldDB" id="A0A2U3K9N1"/>
<dbReference type="GO" id="GO:0005737">
    <property type="term" value="C:cytoplasm"/>
    <property type="evidence" value="ECO:0007669"/>
    <property type="project" value="TreeGrafter"/>
</dbReference>
<comment type="similarity">
    <text evidence="5">Belongs to the biotin--protein ligase family.</text>
</comment>
<evidence type="ECO:0000256" key="4">
    <source>
        <dbReference type="ARBA" id="ARBA00023267"/>
    </source>
</evidence>
<feature type="binding site" evidence="5">
    <location>
        <position position="115"/>
    </location>
    <ligand>
        <name>biotin</name>
        <dbReference type="ChEBI" id="CHEBI:57586"/>
    </ligand>
</feature>
<keyword evidence="3 5" id="KW-0067">ATP-binding</keyword>
<dbReference type="PANTHER" id="PTHR12835">
    <property type="entry name" value="BIOTIN PROTEIN LIGASE"/>
    <property type="match status" value="1"/>
</dbReference>
<comment type="catalytic activity">
    <reaction evidence="5">
        <text>biotin + L-lysyl-[protein] + ATP = N(6)-biotinyl-L-lysyl-[protein] + AMP + diphosphate + H(+)</text>
        <dbReference type="Rhea" id="RHEA:11756"/>
        <dbReference type="Rhea" id="RHEA-COMP:9752"/>
        <dbReference type="Rhea" id="RHEA-COMP:10505"/>
        <dbReference type="ChEBI" id="CHEBI:15378"/>
        <dbReference type="ChEBI" id="CHEBI:29969"/>
        <dbReference type="ChEBI" id="CHEBI:30616"/>
        <dbReference type="ChEBI" id="CHEBI:33019"/>
        <dbReference type="ChEBI" id="CHEBI:57586"/>
        <dbReference type="ChEBI" id="CHEBI:83144"/>
        <dbReference type="ChEBI" id="CHEBI:456215"/>
        <dbReference type="EC" id="6.3.4.15"/>
    </reaction>
</comment>
<evidence type="ECO:0000256" key="2">
    <source>
        <dbReference type="ARBA" id="ARBA00022741"/>
    </source>
</evidence>
<sequence>MVRYDILQLLAAHPEEYVSGERISQQLNVTRAAIWKQIKALKIEGFEIEGQTKNGYRLMKMSLSLNEWAIQQALTTTCLGRTIYLENELSSTNVRAKELAHQGGVHGLTVVARYQSGGQGRLQRQWESPRGGLWMSVVLRPDLSLADASKITLAASVAIVDAIEELFQLRIGIKWPNDLVFNGQKLAGILGEVVGEWNAVQTLILGMGINANFPRECLSAPLNATTLFEILGYEVDLNILAAMILKHLEKEVISLENKTFEKLRLRWTERAVGLGGEVKIIQGEQIFQGVFKGISTDGALLLETEDGEKSFSAGEVQLRSKKSEYF</sequence>
<feature type="domain" description="BPL/LPL catalytic" evidence="6">
    <location>
        <begin position="68"/>
        <end position="256"/>
    </location>
</feature>
<comment type="caution">
    <text evidence="5">Lacks conserved residue(s) required for the propagation of feature annotation.</text>
</comment>
<dbReference type="NCBIfam" id="TIGR00121">
    <property type="entry name" value="birA_ligase"/>
    <property type="match status" value="1"/>
</dbReference>
<dbReference type="Gene3D" id="2.30.30.100">
    <property type="match status" value="1"/>
</dbReference>
<dbReference type="Gene3D" id="1.10.10.10">
    <property type="entry name" value="Winged helix-like DNA-binding domain superfamily/Winged helix DNA-binding domain"/>
    <property type="match status" value="1"/>
</dbReference>
<dbReference type="InterPro" id="IPR036388">
    <property type="entry name" value="WH-like_DNA-bd_sf"/>
</dbReference>
<accession>A0A2U3K9N1</accession>
<keyword evidence="5" id="KW-0678">Repressor</keyword>
<feature type="binding site" evidence="5">
    <location>
        <position position="185"/>
    </location>
    <ligand>
        <name>biotin</name>
        <dbReference type="ChEBI" id="CHEBI:57586"/>
    </ligand>
</feature>
<dbReference type="GO" id="GO:0006355">
    <property type="term" value="P:regulation of DNA-templated transcription"/>
    <property type="evidence" value="ECO:0007669"/>
    <property type="project" value="UniProtKB-UniRule"/>
</dbReference>
<dbReference type="SUPFAM" id="SSF46785">
    <property type="entry name" value="Winged helix' DNA-binding domain"/>
    <property type="match status" value="1"/>
</dbReference>
<feature type="DNA-binding region" description="H-T-H motif" evidence="5">
    <location>
        <begin position="20"/>
        <end position="39"/>
    </location>
</feature>
<protein>
    <recommendedName>
        <fullName evidence="5">Bifunctional ligase/repressor BirA</fullName>
    </recommendedName>
    <alternativeName>
        <fullName evidence="5">Biotin--[acetyl-CoA-carboxylase] ligase</fullName>
        <ecNumber evidence="5">6.3.4.15</ecNumber>
    </alternativeName>
    <alternativeName>
        <fullName evidence="5">Biotin--protein ligase</fullName>
    </alternativeName>
    <alternativeName>
        <fullName evidence="5">Biotin-[acetyl-CoA carboxylase] synthetase</fullName>
    </alternativeName>
</protein>
<dbReference type="Gene3D" id="3.30.930.10">
    <property type="entry name" value="Bira Bifunctional Protein, Domain 2"/>
    <property type="match status" value="1"/>
</dbReference>
<comment type="function">
    <text evidence="5">Acts both as a biotin--[acetyl-CoA-carboxylase] ligase and a repressor.</text>
</comment>
<evidence type="ECO:0000259" key="6">
    <source>
        <dbReference type="PROSITE" id="PS51733"/>
    </source>
</evidence>
<dbReference type="InterPro" id="IPR003142">
    <property type="entry name" value="BPL_C"/>
</dbReference>
<dbReference type="EC" id="6.3.4.15" evidence="5"/>
<evidence type="ECO:0000313" key="8">
    <source>
        <dbReference type="Proteomes" id="UP000238916"/>
    </source>
</evidence>
<dbReference type="EMBL" id="OMOF01000068">
    <property type="protein sequence ID" value="SPF36346.1"/>
    <property type="molecule type" value="Genomic_DNA"/>
</dbReference>
<proteinExistence type="inferred from homology"/>
<reference evidence="8" key="1">
    <citation type="submission" date="2018-02" db="EMBL/GenBank/DDBJ databases">
        <authorList>
            <person name="Hausmann B."/>
        </authorList>
    </citation>
    <scope>NUCLEOTIDE SEQUENCE [LARGE SCALE GENOMIC DNA]</scope>
    <source>
        <strain evidence="8">Peat soil MAG SbF1</strain>
    </source>
</reference>
<dbReference type="GO" id="GO:0005524">
    <property type="term" value="F:ATP binding"/>
    <property type="evidence" value="ECO:0007669"/>
    <property type="project" value="UniProtKB-UniRule"/>
</dbReference>
<dbReference type="InterPro" id="IPR030855">
    <property type="entry name" value="Bifunct_BirA"/>
</dbReference>
<dbReference type="InterPro" id="IPR008988">
    <property type="entry name" value="Transcriptional_repressor_C"/>
</dbReference>
<keyword evidence="1 5" id="KW-0436">Ligase</keyword>
<dbReference type="Proteomes" id="UP000238916">
    <property type="component" value="Unassembled WGS sequence"/>
</dbReference>
<keyword evidence="5" id="KW-0804">Transcription</keyword>
<dbReference type="InterPro" id="IPR004143">
    <property type="entry name" value="BPL_LPL_catalytic"/>
</dbReference>
<dbReference type="SUPFAM" id="SSF50037">
    <property type="entry name" value="C-terminal domain of transcriptional repressors"/>
    <property type="match status" value="1"/>
</dbReference>
<dbReference type="PANTHER" id="PTHR12835:SF5">
    <property type="entry name" value="BIOTIN--PROTEIN LIGASE"/>
    <property type="match status" value="1"/>
</dbReference>
<feature type="binding site" evidence="5">
    <location>
        <begin position="91"/>
        <end position="93"/>
    </location>
    <ligand>
        <name>biotin</name>
        <dbReference type="ChEBI" id="CHEBI:57586"/>
    </ligand>
</feature>
<dbReference type="InterPro" id="IPR004408">
    <property type="entry name" value="Biotin_CoA_COase_ligase"/>
</dbReference>
<organism evidence="7 8">
    <name type="scientific">Candidatus Desulfosporosinus infrequens</name>
    <dbReference type="NCBI Taxonomy" id="2043169"/>
    <lineage>
        <taxon>Bacteria</taxon>
        <taxon>Bacillati</taxon>
        <taxon>Bacillota</taxon>
        <taxon>Clostridia</taxon>
        <taxon>Eubacteriales</taxon>
        <taxon>Desulfitobacteriaceae</taxon>
        <taxon>Desulfosporosinus</taxon>
    </lineage>
</organism>
<keyword evidence="5" id="KW-0805">Transcription regulation</keyword>
<dbReference type="GO" id="GO:0016740">
    <property type="term" value="F:transferase activity"/>
    <property type="evidence" value="ECO:0007669"/>
    <property type="project" value="UniProtKB-ARBA"/>
</dbReference>
<dbReference type="InterPro" id="IPR013196">
    <property type="entry name" value="HTH_11"/>
</dbReference>
<gene>
    <name evidence="5" type="primary">birA</name>
    <name evidence="7" type="ORF">SBF1_160006</name>
</gene>
<dbReference type="SUPFAM" id="SSF55681">
    <property type="entry name" value="Class II aaRS and biotin synthetases"/>
    <property type="match status" value="1"/>
</dbReference>
<dbReference type="OrthoDB" id="9807064at2"/>
<keyword evidence="4 5" id="KW-0092">Biotin</keyword>
<dbReference type="Pfam" id="PF02237">
    <property type="entry name" value="BPL_C"/>
    <property type="match status" value="1"/>
</dbReference>
<dbReference type="HAMAP" id="MF_00978">
    <property type="entry name" value="Bifunct_BirA"/>
    <property type="match status" value="1"/>
</dbReference>
<dbReference type="InterPro" id="IPR036390">
    <property type="entry name" value="WH_DNA-bd_sf"/>
</dbReference>
<dbReference type="GO" id="GO:0003677">
    <property type="term" value="F:DNA binding"/>
    <property type="evidence" value="ECO:0007669"/>
    <property type="project" value="UniProtKB-UniRule"/>
</dbReference>
<evidence type="ECO:0000256" key="3">
    <source>
        <dbReference type="ARBA" id="ARBA00022840"/>
    </source>
</evidence>
<dbReference type="PROSITE" id="PS51733">
    <property type="entry name" value="BPL_LPL_CATALYTIC"/>
    <property type="match status" value="1"/>
</dbReference>
<evidence type="ECO:0000256" key="1">
    <source>
        <dbReference type="ARBA" id="ARBA00022598"/>
    </source>
</evidence>
<dbReference type="InterPro" id="IPR045864">
    <property type="entry name" value="aa-tRNA-synth_II/BPL/LPL"/>
</dbReference>
<keyword evidence="5" id="KW-0238">DNA-binding</keyword>
<dbReference type="Pfam" id="PF03099">
    <property type="entry name" value="BPL_LplA_LipB"/>
    <property type="match status" value="1"/>
</dbReference>
<dbReference type="CDD" id="cd16442">
    <property type="entry name" value="BPL"/>
    <property type="match status" value="1"/>
</dbReference>